<dbReference type="Proteomes" id="UP001227192">
    <property type="component" value="Unassembled WGS sequence"/>
</dbReference>
<evidence type="ECO:0000313" key="1">
    <source>
        <dbReference type="EMBL" id="KAJ9485386.1"/>
    </source>
</evidence>
<protein>
    <submittedName>
        <fullName evidence="1">Uncharacterized protein</fullName>
    </submittedName>
</protein>
<proteinExistence type="predicted"/>
<name>A0AAI9TDR9_PENTH</name>
<dbReference type="EMBL" id="LACB01000269">
    <property type="protein sequence ID" value="KAJ9485386.1"/>
    <property type="molecule type" value="Genomic_DNA"/>
</dbReference>
<reference evidence="1" key="1">
    <citation type="submission" date="2015-06" db="EMBL/GenBank/DDBJ databases">
        <authorList>
            <person name="Nguyen H."/>
        </authorList>
    </citation>
    <scope>NUCLEOTIDE SEQUENCE</scope>
    <source>
        <strain evidence="1">DAOM 180753</strain>
    </source>
</reference>
<dbReference type="AlphaFoldDB" id="A0AAI9TDR9"/>
<gene>
    <name evidence="1" type="ORF">VN97_g7980</name>
</gene>
<accession>A0AAI9TDR9</accession>
<organism evidence="1 2">
    <name type="scientific">Penicillium thymicola</name>
    <dbReference type="NCBI Taxonomy" id="293382"/>
    <lineage>
        <taxon>Eukaryota</taxon>
        <taxon>Fungi</taxon>
        <taxon>Dikarya</taxon>
        <taxon>Ascomycota</taxon>
        <taxon>Pezizomycotina</taxon>
        <taxon>Eurotiomycetes</taxon>
        <taxon>Eurotiomycetidae</taxon>
        <taxon>Eurotiales</taxon>
        <taxon>Aspergillaceae</taxon>
        <taxon>Penicillium</taxon>
    </lineage>
</organism>
<comment type="caution">
    <text evidence="1">The sequence shown here is derived from an EMBL/GenBank/DDBJ whole genome shotgun (WGS) entry which is preliminary data.</text>
</comment>
<evidence type="ECO:0000313" key="2">
    <source>
        <dbReference type="Proteomes" id="UP001227192"/>
    </source>
</evidence>
<sequence>MSICTYKKDKDRHRPIRRGRAAKGQCLNMPEFCLILDWQKSRYLNYYNRELITNVFHHRAATTTEWPPHPP</sequence>
<keyword evidence="2" id="KW-1185">Reference proteome</keyword>
<reference evidence="1" key="2">
    <citation type="journal article" date="2016" name="Fungal Biol.">
        <title>Ochratoxin A production by Penicillium thymicola.</title>
        <authorList>
            <person name="Nguyen H.D.T."/>
            <person name="McMullin D.R."/>
            <person name="Ponomareva E."/>
            <person name="Riley R."/>
            <person name="Pomraning K.R."/>
            <person name="Baker S.E."/>
            <person name="Seifert K.A."/>
        </authorList>
    </citation>
    <scope>NUCLEOTIDE SEQUENCE</scope>
    <source>
        <strain evidence="1">DAOM 180753</strain>
    </source>
</reference>